<dbReference type="Proteomes" id="UP001169764">
    <property type="component" value="Unassembled WGS sequence"/>
</dbReference>
<protein>
    <submittedName>
        <fullName evidence="3">SDR family oxidoreductase</fullName>
    </submittedName>
</protein>
<reference evidence="3" key="1">
    <citation type="submission" date="2023-07" db="EMBL/GenBank/DDBJ databases">
        <authorList>
            <person name="Kim M."/>
        </authorList>
    </citation>
    <scope>NUCLEOTIDE SEQUENCE</scope>
    <source>
        <strain evidence="3">BIUV-7</strain>
    </source>
</reference>
<dbReference type="PANTHER" id="PTHR42760">
    <property type="entry name" value="SHORT-CHAIN DEHYDROGENASES/REDUCTASES FAMILY MEMBER"/>
    <property type="match status" value="1"/>
</dbReference>
<keyword evidence="4" id="KW-1185">Reference proteome</keyword>
<dbReference type="InterPro" id="IPR002347">
    <property type="entry name" value="SDR_fam"/>
</dbReference>
<dbReference type="EMBL" id="JAUOTP010000003">
    <property type="protein sequence ID" value="MDO6414507.1"/>
    <property type="molecule type" value="Genomic_DNA"/>
</dbReference>
<dbReference type="Gene3D" id="3.40.50.720">
    <property type="entry name" value="NAD(P)-binding Rossmann-like Domain"/>
    <property type="match status" value="1"/>
</dbReference>
<dbReference type="Pfam" id="PF00106">
    <property type="entry name" value="adh_short"/>
    <property type="match status" value="1"/>
</dbReference>
<dbReference type="PRINTS" id="PR00081">
    <property type="entry name" value="GDHRDH"/>
</dbReference>
<name>A0ABT8Y955_9SPHN</name>
<dbReference type="SUPFAM" id="SSF51735">
    <property type="entry name" value="NAD(P)-binding Rossmann-fold domains"/>
    <property type="match status" value="1"/>
</dbReference>
<comment type="similarity">
    <text evidence="1">Belongs to the short-chain dehydrogenases/reductases (SDR) family.</text>
</comment>
<proteinExistence type="inferred from homology"/>
<accession>A0ABT8Y955</accession>
<organism evidence="3 4">
    <name type="scientific">Sphingomonas natans</name>
    <dbReference type="NCBI Taxonomy" id="3063330"/>
    <lineage>
        <taxon>Bacteria</taxon>
        <taxon>Pseudomonadati</taxon>
        <taxon>Pseudomonadota</taxon>
        <taxon>Alphaproteobacteria</taxon>
        <taxon>Sphingomonadales</taxon>
        <taxon>Sphingomonadaceae</taxon>
        <taxon>Sphingomonas</taxon>
    </lineage>
</organism>
<keyword evidence="2" id="KW-0560">Oxidoreductase</keyword>
<comment type="caution">
    <text evidence="3">The sequence shown here is derived from an EMBL/GenBank/DDBJ whole genome shotgun (WGS) entry which is preliminary data.</text>
</comment>
<dbReference type="PANTHER" id="PTHR42760:SF115">
    <property type="entry name" value="3-OXOACYL-[ACYL-CARRIER-PROTEIN] REDUCTASE FABG"/>
    <property type="match status" value="1"/>
</dbReference>
<evidence type="ECO:0000256" key="2">
    <source>
        <dbReference type="ARBA" id="ARBA00023002"/>
    </source>
</evidence>
<gene>
    <name evidence="3" type="ORF">Q4F19_08955</name>
</gene>
<sequence>MTRTLLLTGAAGGMGRACARLFGATHDLVLTDVAAAPLESFAQDLTNEGYSVRQARAGDLGDASLLAPLVADLGTDGPVTLVHTAGLSPAMGDWKTILTVNLVATVKLLDAVEPVLTPGSVAVVIASTAGHMLPQSPDWLQILDSPLDPDLTEKLTPIVEGMAQGATEYLPGIGYSLSKQAVLRLVEQRARSWGQRRARIVSISPGLILTPMGRKELAETQGAAQMMDAAPVGRGGRAIDIALAAQFLASEQAAFISGTDLRVDGGSVAGLRFAGATNPS</sequence>
<evidence type="ECO:0000313" key="3">
    <source>
        <dbReference type="EMBL" id="MDO6414507.1"/>
    </source>
</evidence>
<evidence type="ECO:0000313" key="4">
    <source>
        <dbReference type="Proteomes" id="UP001169764"/>
    </source>
</evidence>
<dbReference type="InterPro" id="IPR036291">
    <property type="entry name" value="NAD(P)-bd_dom_sf"/>
</dbReference>
<evidence type="ECO:0000256" key="1">
    <source>
        <dbReference type="ARBA" id="ARBA00006484"/>
    </source>
</evidence>
<dbReference type="Pfam" id="PF13561">
    <property type="entry name" value="adh_short_C2"/>
    <property type="match status" value="1"/>
</dbReference>
<dbReference type="RefSeq" id="WP_303541718.1">
    <property type="nucleotide sequence ID" value="NZ_JAUOTP010000003.1"/>
</dbReference>